<keyword evidence="3" id="KW-1185">Reference proteome</keyword>
<feature type="transmembrane region" description="Helical" evidence="1">
    <location>
        <begin position="47"/>
        <end position="72"/>
    </location>
</feature>
<dbReference type="STRING" id="1035707.SAMN05216552_1001186"/>
<protein>
    <recommendedName>
        <fullName evidence="4">DUF2970 domain-containing protein</fullName>
    </recommendedName>
</protein>
<dbReference type="AlphaFoldDB" id="A0A1I7EWE0"/>
<dbReference type="EMBL" id="FPBO01000001">
    <property type="protein sequence ID" value="SFU28232.1"/>
    <property type="molecule type" value="Genomic_DNA"/>
</dbReference>
<dbReference type="Pfam" id="PF11174">
    <property type="entry name" value="DUF2970"/>
    <property type="match status" value="1"/>
</dbReference>
<evidence type="ECO:0000313" key="3">
    <source>
        <dbReference type="Proteomes" id="UP000199391"/>
    </source>
</evidence>
<dbReference type="Proteomes" id="UP000199391">
    <property type="component" value="Unassembled WGS sequence"/>
</dbReference>
<evidence type="ECO:0008006" key="4">
    <source>
        <dbReference type="Google" id="ProtNLM"/>
    </source>
</evidence>
<dbReference type="RefSeq" id="WP_093552520.1">
    <property type="nucleotide sequence ID" value="NZ_FPBO01000001.1"/>
</dbReference>
<keyword evidence="1" id="KW-1133">Transmembrane helix</keyword>
<gene>
    <name evidence="2" type="ORF">SAMN05216552_1001186</name>
</gene>
<dbReference type="OrthoDB" id="8657357at2"/>
<sequence>MEQKKEEGQPGKKHASFMYSMKAVAWSFFGLRRKRDFDQDEAKLNPVHVIVAALLGAACFIGLLITIVKFVVAK</sequence>
<evidence type="ECO:0000256" key="1">
    <source>
        <dbReference type="SAM" id="Phobius"/>
    </source>
</evidence>
<keyword evidence="1" id="KW-0472">Membrane</keyword>
<evidence type="ECO:0000313" key="2">
    <source>
        <dbReference type="EMBL" id="SFU28232.1"/>
    </source>
</evidence>
<name>A0A1I7EWE0_9BURK</name>
<proteinExistence type="predicted"/>
<reference evidence="3" key="1">
    <citation type="submission" date="2016-10" db="EMBL/GenBank/DDBJ databases">
        <authorList>
            <person name="Varghese N."/>
            <person name="Submissions S."/>
        </authorList>
    </citation>
    <scope>NUCLEOTIDE SEQUENCE [LARGE SCALE GENOMIC DNA]</scope>
    <source>
        <strain evidence="3">CGMCC 1.11014</strain>
    </source>
</reference>
<accession>A0A1I7EWE0</accession>
<organism evidence="2 3">
    <name type="scientific">Pseudoduganella namucuonensis</name>
    <dbReference type="NCBI Taxonomy" id="1035707"/>
    <lineage>
        <taxon>Bacteria</taxon>
        <taxon>Pseudomonadati</taxon>
        <taxon>Pseudomonadota</taxon>
        <taxon>Betaproteobacteria</taxon>
        <taxon>Burkholderiales</taxon>
        <taxon>Oxalobacteraceae</taxon>
        <taxon>Telluria group</taxon>
        <taxon>Pseudoduganella</taxon>
    </lineage>
</organism>
<keyword evidence="1" id="KW-0812">Transmembrane</keyword>
<dbReference type="InterPro" id="IPR021344">
    <property type="entry name" value="DUF2970"/>
</dbReference>